<evidence type="ECO:0000256" key="2">
    <source>
        <dbReference type="SAM" id="SignalP"/>
    </source>
</evidence>
<feature type="transmembrane region" description="Helical" evidence="1">
    <location>
        <begin position="179"/>
        <end position="196"/>
    </location>
</feature>
<keyword evidence="1" id="KW-0472">Membrane</keyword>
<evidence type="ECO:0000256" key="1">
    <source>
        <dbReference type="SAM" id="Phobius"/>
    </source>
</evidence>
<sequence length="232" mass="23210">MQPQAALPVLLLALALCSAVAAGDAVRARQCDARRALHLAAAGVPVTLAVSALVQWLPAAILVTIVATAACASAMALWRLAGTSRGHTPAALWRGETRSFAAAAAEADYPGAALLAAGAVIGAALAAAAAPGAAGVRALQRRFAPADEPVELGSMLLAVALVALVAAGFQFVLAPAAPGYVSGLYVLGAVAGAGFARRVERERWRPWLARAIACGVLVGMLALLGVAVAGWL</sequence>
<name>A0A423PU58_9GAMM</name>
<comment type="caution">
    <text evidence="3">The sequence shown here is derived from an EMBL/GenBank/DDBJ whole genome shotgun (WGS) entry which is preliminary data.</text>
</comment>
<feature type="transmembrane region" description="Helical" evidence="1">
    <location>
        <begin position="61"/>
        <end position="81"/>
    </location>
</feature>
<proteinExistence type="predicted"/>
<dbReference type="AlphaFoldDB" id="A0A423PU58"/>
<dbReference type="EMBL" id="AYKH01000006">
    <property type="protein sequence ID" value="ROO29091.1"/>
    <property type="molecule type" value="Genomic_DNA"/>
</dbReference>
<gene>
    <name evidence="3" type="ORF">SAOR_04655</name>
</gene>
<evidence type="ECO:0008006" key="5">
    <source>
        <dbReference type="Google" id="ProtNLM"/>
    </source>
</evidence>
<feature type="chain" id="PRO_5018970736" description="Membrane transporter protein" evidence="2">
    <location>
        <begin position="22"/>
        <end position="232"/>
    </location>
</feature>
<reference evidence="3 4" key="1">
    <citation type="submission" date="2013-10" db="EMBL/GenBank/DDBJ databases">
        <title>Salinisphaera orenii MK-B5 Genome Sequencing.</title>
        <authorList>
            <person name="Lai Q."/>
            <person name="Li C."/>
            <person name="Shao Z."/>
        </authorList>
    </citation>
    <scope>NUCLEOTIDE SEQUENCE [LARGE SCALE GENOMIC DNA]</scope>
    <source>
        <strain evidence="3 4">MK-B5</strain>
    </source>
</reference>
<keyword evidence="4" id="KW-1185">Reference proteome</keyword>
<evidence type="ECO:0000313" key="3">
    <source>
        <dbReference type="EMBL" id="ROO29091.1"/>
    </source>
</evidence>
<accession>A0A423PU58</accession>
<feature type="transmembrane region" description="Helical" evidence="1">
    <location>
        <begin position="155"/>
        <end position="173"/>
    </location>
</feature>
<keyword evidence="1" id="KW-1133">Transmembrane helix</keyword>
<evidence type="ECO:0000313" key="4">
    <source>
        <dbReference type="Proteomes" id="UP000283993"/>
    </source>
</evidence>
<keyword evidence="1" id="KW-0812">Transmembrane</keyword>
<dbReference type="Proteomes" id="UP000283993">
    <property type="component" value="Unassembled WGS sequence"/>
</dbReference>
<feature type="transmembrane region" description="Helical" evidence="1">
    <location>
        <begin position="112"/>
        <end position="134"/>
    </location>
</feature>
<protein>
    <recommendedName>
        <fullName evidence="5">Membrane transporter protein</fullName>
    </recommendedName>
</protein>
<organism evidence="3 4">
    <name type="scientific">Salinisphaera orenii MK-B5</name>
    <dbReference type="NCBI Taxonomy" id="856730"/>
    <lineage>
        <taxon>Bacteria</taxon>
        <taxon>Pseudomonadati</taxon>
        <taxon>Pseudomonadota</taxon>
        <taxon>Gammaproteobacteria</taxon>
        <taxon>Salinisphaerales</taxon>
        <taxon>Salinisphaeraceae</taxon>
        <taxon>Salinisphaera</taxon>
    </lineage>
</organism>
<feature type="signal peptide" evidence="2">
    <location>
        <begin position="1"/>
        <end position="21"/>
    </location>
</feature>
<keyword evidence="2" id="KW-0732">Signal</keyword>
<feature type="transmembrane region" description="Helical" evidence="1">
    <location>
        <begin position="208"/>
        <end position="231"/>
    </location>
</feature>